<protein>
    <recommendedName>
        <fullName evidence="4">Coth protein-domain-containing protein</fullName>
    </recommendedName>
</protein>
<dbReference type="EMBL" id="LN731193">
    <property type="protein sequence ID" value="CEP14365.1"/>
    <property type="molecule type" value="Genomic_DNA"/>
</dbReference>
<dbReference type="OrthoDB" id="10267127at2759"/>
<dbReference type="PANTHER" id="PTHR40050:SF1">
    <property type="entry name" value="INNER SPORE COAT PROTEIN H"/>
    <property type="match status" value="1"/>
</dbReference>
<reference evidence="2 3" key="1">
    <citation type="submission" date="2014-09" db="EMBL/GenBank/DDBJ databases">
        <authorList>
            <person name="Ellenberger Sabrina"/>
        </authorList>
    </citation>
    <scope>NUCLEOTIDE SEQUENCE [LARGE SCALE GENOMIC DNA]</scope>
    <source>
        <strain evidence="2 3">CBS 412.66</strain>
    </source>
</reference>
<sequence length="608" mass="68026">MRSFVGYLSLAILSFRLIQAADVEYSVVAFPQDQQNVAVIVGGQAYPLTKSPDYPNIFKGTAPAGEQYQYSITGGAGDIVETRLRTQQAGITATGNEFFNRTQTVFNVPALPQAYNPIYHPLQSNMNRSDEIATIILEANATGFGEILANPLGDFDYTQVSKMTYIANKEVFSFTNAGIKNSGQSTKDFAKQSYKIKLNEFTKTGPKELLYGRTTIKLRAHETDPTFVREKLMLDCLAASGGATLQGSFARLFVNNEPYGLYLMIDDSTTNFINAALRGGNQKFQYTGPTYKGNALNPSFEGNLVYKDDLQESYNDTIYKLEDEGNMKKDMNATNEKTPLIEFIKQLAAIDPIQMVDEASKGNLEKLLNPQNLMIHMALNFLSGSWDGFWHQASNYYLTKETSSNQWTFISYDFDETFGLGAPRYMSTTPYENFTRPDSQRPLIDVILKSPYYKSEFEKVVQTIVKRFFKASAINPRLEAWKQMLKEDVESDLGLEPKSVGIKPLWTIWNFENNLNATDGESMGVAEWVNARSVAVQQQLNFNDVDDLPPLGPYISENIWDATNYEKEEIDEKKNNAAAGGNVSNAGRNLVSFTTTLAISAFVTKILL</sequence>
<feature type="chain" id="PRO_5002120364" description="Coth protein-domain-containing protein" evidence="1">
    <location>
        <begin position="21"/>
        <end position="608"/>
    </location>
</feature>
<evidence type="ECO:0000313" key="3">
    <source>
        <dbReference type="Proteomes" id="UP000054107"/>
    </source>
</evidence>
<dbReference type="PANTHER" id="PTHR40050">
    <property type="entry name" value="INNER SPORE COAT PROTEIN H"/>
    <property type="match status" value="1"/>
</dbReference>
<accession>A0A0B7NG60</accession>
<proteinExistence type="predicted"/>
<dbReference type="InterPro" id="IPR014867">
    <property type="entry name" value="Spore_coat_CotH_CotH2/3/7"/>
</dbReference>
<dbReference type="Proteomes" id="UP000054107">
    <property type="component" value="Unassembled WGS sequence"/>
</dbReference>
<dbReference type="Pfam" id="PF08757">
    <property type="entry name" value="CotH"/>
    <property type="match status" value="1"/>
</dbReference>
<organism evidence="2 3">
    <name type="scientific">Parasitella parasitica</name>
    <dbReference type="NCBI Taxonomy" id="35722"/>
    <lineage>
        <taxon>Eukaryota</taxon>
        <taxon>Fungi</taxon>
        <taxon>Fungi incertae sedis</taxon>
        <taxon>Mucoromycota</taxon>
        <taxon>Mucoromycotina</taxon>
        <taxon>Mucoromycetes</taxon>
        <taxon>Mucorales</taxon>
        <taxon>Mucorineae</taxon>
        <taxon>Mucoraceae</taxon>
        <taxon>Parasitella</taxon>
    </lineage>
</organism>
<gene>
    <name evidence="2" type="primary">PARPA_08544.1 scaffold 33340</name>
</gene>
<name>A0A0B7NG60_9FUNG</name>
<dbReference type="STRING" id="35722.A0A0B7NG60"/>
<evidence type="ECO:0008006" key="4">
    <source>
        <dbReference type="Google" id="ProtNLM"/>
    </source>
</evidence>
<keyword evidence="3" id="KW-1185">Reference proteome</keyword>
<evidence type="ECO:0000256" key="1">
    <source>
        <dbReference type="SAM" id="SignalP"/>
    </source>
</evidence>
<dbReference type="AlphaFoldDB" id="A0A0B7NG60"/>
<keyword evidence="1" id="KW-0732">Signal</keyword>
<evidence type="ECO:0000313" key="2">
    <source>
        <dbReference type="EMBL" id="CEP14365.1"/>
    </source>
</evidence>
<feature type="signal peptide" evidence="1">
    <location>
        <begin position="1"/>
        <end position="20"/>
    </location>
</feature>